<dbReference type="GO" id="GO:0000774">
    <property type="term" value="F:adenyl-nucleotide exchange factor activity"/>
    <property type="evidence" value="ECO:0007669"/>
    <property type="project" value="InterPro"/>
</dbReference>
<keyword evidence="5 9" id="KW-0346">Stress response</keyword>
<dbReference type="SUPFAM" id="SSF58014">
    <property type="entry name" value="Coiled-coil domain of nucleotide exchange factor GrpE"/>
    <property type="match status" value="1"/>
</dbReference>
<dbReference type="GO" id="GO:0042803">
    <property type="term" value="F:protein homodimerization activity"/>
    <property type="evidence" value="ECO:0007669"/>
    <property type="project" value="InterPro"/>
</dbReference>
<comment type="caution">
    <text evidence="12">The sequence shown here is derived from an EMBL/GenBank/DDBJ whole genome shotgun (WGS) entry which is preliminary data.</text>
</comment>
<protein>
    <recommendedName>
        <fullName evidence="8 9">Protein GrpE</fullName>
    </recommendedName>
</protein>
<organism evidence="12">
    <name type="scientific">Eiseniibacteriota bacterium</name>
    <dbReference type="NCBI Taxonomy" id="2212470"/>
    <lineage>
        <taxon>Bacteria</taxon>
        <taxon>Candidatus Eiseniibacteriota</taxon>
    </lineage>
</organism>
<comment type="subcellular location">
    <subcellularLocation>
        <location evidence="1">Cytoplasm</location>
    </subcellularLocation>
</comment>
<dbReference type="Pfam" id="PF01025">
    <property type="entry name" value="GrpE"/>
    <property type="match status" value="1"/>
</dbReference>
<sequence>HLARKNEMLQKLRERLVEIEKIVEIKEDRLMRLAAEFENYKKRTSREWDLLKNQANAGLILEMLGVLDDLDRAFEHSGDSIEHFREGIALIHSSLVELFRRNGLREIEAAGKPFDPQFHEAIAEMTSEDIEPGAVAEVVRKGYMLNDQVIRPARVVVSKDSG</sequence>
<evidence type="ECO:0000313" key="12">
    <source>
        <dbReference type="EMBL" id="HER42883.1"/>
    </source>
</evidence>
<evidence type="ECO:0000256" key="6">
    <source>
        <dbReference type="ARBA" id="ARBA00023186"/>
    </source>
</evidence>
<comment type="similarity">
    <text evidence="2 10">Belongs to the GrpE family.</text>
</comment>
<dbReference type="InterPro" id="IPR013805">
    <property type="entry name" value="GrpE_CC"/>
</dbReference>
<evidence type="ECO:0000256" key="2">
    <source>
        <dbReference type="ARBA" id="ARBA00009054"/>
    </source>
</evidence>
<evidence type="ECO:0000256" key="7">
    <source>
        <dbReference type="ARBA" id="ARBA00053401"/>
    </source>
</evidence>
<accession>A0A7V2ATC6</accession>
<feature type="coiled-coil region" evidence="11">
    <location>
        <begin position="2"/>
        <end position="43"/>
    </location>
</feature>
<dbReference type="PANTHER" id="PTHR21237:SF23">
    <property type="entry name" value="GRPE PROTEIN HOMOLOG, MITOCHONDRIAL"/>
    <property type="match status" value="1"/>
</dbReference>
<dbReference type="GO" id="GO:0051087">
    <property type="term" value="F:protein-folding chaperone binding"/>
    <property type="evidence" value="ECO:0007669"/>
    <property type="project" value="InterPro"/>
</dbReference>
<comment type="subunit">
    <text evidence="3">Homodimer.</text>
</comment>
<dbReference type="Gene3D" id="2.30.22.10">
    <property type="entry name" value="Head domain of nucleotide exchange factor GrpE"/>
    <property type="match status" value="1"/>
</dbReference>
<feature type="non-terminal residue" evidence="12">
    <location>
        <position position="1"/>
    </location>
</feature>
<dbReference type="HAMAP" id="MF_01151">
    <property type="entry name" value="GrpE"/>
    <property type="match status" value="1"/>
</dbReference>
<dbReference type="GO" id="GO:0006457">
    <property type="term" value="P:protein folding"/>
    <property type="evidence" value="ECO:0007669"/>
    <property type="project" value="InterPro"/>
</dbReference>
<comment type="function">
    <text evidence="7 9">Participates actively in the response to hyperosmotic and heat shock by preventing the aggregation of stress-denatured proteins, in association with DnaK and GrpE. It is the nucleotide exchange factor for DnaK and may function as a thermosensor. Unfolded proteins bind initially to DnaJ; upon interaction with the DnaJ-bound protein, DnaK hydrolyzes its bound ATP, resulting in the formation of a stable complex. GrpE releases ADP from DnaK; ATP binding to DnaK triggers the release of the substrate protein, thus completing the reaction cycle. Several rounds of ATP-dependent interactions between DnaJ, DnaK and GrpE are required for fully efficient folding.</text>
</comment>
<dbReference type="Proteomes" id="UP000886069">
    <property type="component" value="Unassembled WGS sequence"/>
</dbReference>
<dbReference type="PRINTS" id="PR00773">
    <property type="entry name" value="GRPEPROTEIN"/>
</dbReference>
<evidence type="ECO:0000256" key="4">
    <source>
        <dbReference type="ARBA" id="ARBA00022490"/>
    </source>
</evidence>
<keyword evidence="4" id="KW-0963">Cytoplasm</keyword>
<proteinExistence type="inferred from homology"/>
<dbReference type="GO" id="GO:0005737">
    <property type="term" value="C:cytoplasm"/>
    <property type="evidence" value="ECO:0007669"/>
    <property type="project" value="UniProtKB-SubCell"/>
</dbReference>
<evidence type="ECO:0000256" key="9">
    <source>
        <dbReference type="RuleBase" id="RU000639"/>
    </source>
</evidence>
<name>A0A7V2ATC6_UNCEI</name>
<dbReference type="AlphaFoldDB" id="A0A7V2ATC6"/>
<keyword evidence="11" id="KW-0175">Coiled coil</keyword>
<dbReference type="InterPro" id="IPR000740">
    <property type="entry name" value="GrpE"/>
</dbReference>
<dbReference type="InterPro" id="IPR009012">
    <property type="entry name" value="GrpE_head"/>
</dbReference>
<dbReference type="FunFam" id="2.30.22.10:FF:000001">
    <property type="entry name" value="Protein GrpE"/>
    <property type="match status" value="1"/>
</dbReference>
<dbReference type="SUPFAM" id="SSF51064">
    <property type="entry name" value="Head domain of nucleotide exchange factor GrpE"/>
    <property type="match status" value="1"/>
</dbReference>
<evidence type="ECO:0000256" key="5">
    <source>
        <dbReference type="ARBA" id="ARBA00023016"/>
    </source>
</evidence>
<evidence type="ECO:0000256" key="1">
    <source>
        <dbReference type="ARBA" id="ARBA00004496"/>
    </source>
</evidence>
<evidence type="ECO:0000256" key="11">
    <source>
        <dbReference type="SAM" id="Coils"/>
    </source>
</evidence>
<dbReference type="PROSITE" id="PS01071">
    <property type="entry name" value="GRPE"/>
    <property type="match status" value="1"/>
</dbReference>
<reference evidence="12" key="1">
    <citation type="journal article" date="2020" name="mSystems">
        <title>Genome- and Community-Level Interaction Insights into Carbon Utilization and Element Cycling Functions of Hydrothermarchaeota in Hydrothermal Sediment.</title>
        <authorList>
            <person name="Zhou Z."/>
            <person name="Liu Y."/>
            <person name="Xu W."/>
            <person name="Pan J."/>
            <person name="Luo Z.H."/>
            <person name="Li M."/>
        </authorList>
    </citation>
    <scope>NUCLEOTIDE SEQUENCE [LARGE SCALE GENOMIC DNA]</scope>
    <source>
        <strain evidence="12">SpSt-1233</strain>
    </source>
</reference>
<evidence type="ECO:0000256" key="10">
    <source>
        <dbReference type="RuleBase" id="RU004478"/>
    </source>
</evidence>
<dbReference type="CDD" id="cd00446">
    <property type="entry name" value="GrpE"/>
    <property type="match status" value="1"/>
</dbReference>
<dbReference type="EMBL" id="DSEC01000023">
    <property type="protein sequence ID" value="HER42883.1"/>
    <property type="molecule type" value="Genomic_DNA"/>
</dbReference>
<evidence type="ECO:0000256" key="3">
    <source>
        <dbReference type="ARBA" id="ARBA00011738"/>
    </source>
</evidence>
<dbReference type="GO" id="GO:0051082">
    <property type="term" value="F:unfolded protein binding"/>
    <property type="evidence" value="ECO:0007669"/>
    <property type="project" value="TreeGrafter"/>
</dbReference>
<dbReference type="Gene3D" id="3.90.20.20">
    <property type="match status" value="1"/>
</dbReference>
<gene>
    <name evidence="12" type="primary">grpE</name>
    <name evidence="12" type="ORF">ENO08_00290</name>
</gene>
<evidence type="ECO:0000256" key="8">
    <source>
        <dbReference type="ARBA" id="ARBA00072274"/>
    </source>
</evidence>
<dbReference type="PANTHER" id="PTHR21237">
    <property type="entry name" value="GRPE PROTEIN"/>
    <property type="match status" value="1"/>
</dbReference>
<keyword evidence="6 9" id="KW-0143">Chaperone</keyword>